<name>A0ABD2JWW8_9BILA</name>
<proteinExistence type="predicted"/>
<gene>
    <name evidence="2" type="ORF">niasHT_023011</name>
</gene>
<dbReference type="EMBL" id="JBICBT010000886">
    <property type="protein sequence ID" value="KAL3095035.1"/>
    <property type="molecule type" value="Genomic_DNA"/>
</dbReference>
<dbReference type="Proteomes" id="UP001620626">
    <property type="component" value="Unassembled WGS sequence"/>
</dbReference>
<keyword evidence="3" id="KW-1185">Reference proteome</keyword>
<protein>
    <submittedName>
        <fullName evidence="2">Uncharacterized protein</fullName>
    </submittedName>
</protein>
<evidence type="ECO:0000313" key="3">
    <source>
        <dbReference type="Proteomes" id="UP001620626"/>
    </source>
</evidence>
<accession>A0ABD2JWW8</accession>
<evidence type="ECO:0000313" key="2">
    <source>
        <dbReference type="EMBL" id="KAL3095035.1"/>
    </source>
</evidence>
<sequence length="105" mass="11890">MIILIGILTAKGFHKQRINGGGGGENGQFEQQKSQINSPGGKSTEKRRYAKSIEPTDGRPKKGPPADDPKSESIISRRRRRKKERTEAAGRNKFHRFFLAQNRRM</sequence>
<dbReference type="AlphaFoldDB" id="A0ABD2JWW8"/>
<comment type="caution">
    <text evidence="2">The sequence shown here is derived from an EMBL/GenBank/DDBJ whole genome shotgun (WGS) entry which is preliminary data.</text>
</comment>
<reference evidence="2 3" key="1">
    <citation type="submission" date="2024-10" db="EMBL/GenBank/DDBJ databases">
        <authorList>
            <person name="Kim D."/>
        </authorList>
    </citation>
    <scope>NUCLEOTIDE SEQUENCE [LARGE SCALE GENOMIC DNA]</scope>
    <source>
        <strain evidence="2">BH-2024</strain>
    </source>
</reference>
<organism evidence="2 3">
    <name type="scientific">Heterodera trifolii</name>
    <dbReference type="NCBI Taxonomy" id="157864"/>
    <lineage>
        <taxon>Eukaryota</taxon>
        <taxon>Metazoa</taxon>
        <taxon>Ecdysozoa</taxon>
        <taxon>Nematoda</taxon>
        <taxon>Chromadorea</taxon>
        <taxon>Rhabditida</taxon>
        <taxon>Tylenchina</taxon>
        <taxon>Tylenchomorpha</taxon>
        <taxon>Tylenchoidea</taxon>
        <taxon>Heteroderidae</taxon>
        <taxon>Heteroderinae</taxon>
        <taxon>Heterodera</taxon>
    </lineage>
</organism>
<evidence type="ECO:0000256" key="1">
    <source>
        <dbReference type="SAM" id="MobiDB-lite"/>
    </source>
</evidence>
<feature type="compositionally biased region" description="Basic and acidic residues" evidence="1">
    <location>
        <begin position="54"/>
        <end position="71"/>
    </location>
</feature>
<feature type="region of interest" description="Disordered" evidence="1">
    <location>
        <begin position="15"/>
        <end position="94"/>
    </location>
</feature>